<feature type="region of interest" description="Disordered" evidence="1">
    <location>
        <begin position="1"/>
        <end position="52"/>
    </location>
</feature>
<proteinExistence type="predicted"/>
<feature type="compositionally biased region" description="Basic and acidic residues" evidence="1">
    <location>
        <begin position="19"/>
        <end position="52"/>
    </location>
</feature>
<sequence length="154" mass="16810">MNDFSKASGLQINSNQIDIRGREARDRQGLEDRVDQMRRDHEQAEKDRKEADFQEQIAAQTEAGLRANQQLQAKRMGINTGQALNEGQRAQIAAAKPMNGSAPQVLVDQLAVTVGGIQLGPQQAKDMAARGEISQGDYVAAVNAALVPYGYSFR</sequence>
<evidence type="ECO:0000313" key="2">
    <source>
        <dbReference type="EMBL" id="QKD00783.1"/>
    </source>
</evidence>
<reference evidence="2 3" key="1">
    <citation type="submission" date="2018-10" db="EMBL/GenBank/DDBJ databases">
        <authorList>
            <person name="Perry B.J."/>
            <person name="Sullivan J.T."/>
            <person name="Murphy R.J.T."/>
            <person name="Ramsay J.P."/>
            <person name="Ronson C.W."/>
        </authorList>
    </citation>
    <scope>NUCLEOTIDE SEQUENCE [LARGE SCALE GENOMIC DNA]</scope>
    <source>
        <strain evidence="2 3">R88b</strain>
    </source>
</reference>
<dbReference type="AlphaFoldDB" id="A0A6M7WJ27"/>
<protein>
    <submittedName>
        <fullName evidence="2">Uncharacterized protein</fullName>
    </submittedName>
</protein>
<gene>
    <name evidence="2" type="ORF">EB235_04180</name>
</gene>
<dbReference type="RefSeq" id="WP_027032213.1">
    <property type="nucleotide sequence ID" value="NZ_CP033367.1"/>
</dbReference>
<evidence type="ECO:0000313" key="3">
    <source>
        <dbReference type="Proteomes" id="UP000503017"/>
    </source>
</evidence>
<dbReference type="Proteomes" id="UP000503017">
    <property type="component" value="Chromosome"/>
</dbReference>
<name>A0A6M7WJ27_RHILI</name>
<feature type="compositionally biased region" description="Polar residues" evidence="1">
    <location>
        <begin position="8"/>
        <end position="17"/>
    </location>
</feature>
<dbReference type="EMBL" id="CP033367">
    <property type="protein sequence ID" value="QKD00783.1"/>
    <property type="molecule type" value="Genomic_DNA"/>
</dbReference>
<accession>A0A6M7WJ27</accession>
<organism evidence="2 3">
    <name type="scientific">Mesorhizobium loti R88b</name>
    <dbReference type="NCBI Taxonomy" id="935548"/>
    <lineage>
        <taxon>Bacteria</taxon>
        <taxon>Pseudomonadati</taxon>
        <taxon>Pseudomonadota</taxon>
        <taxon>Alphaproteobacteria</taxon>
        <taxon>Hyphomicrobiales</taxon>
        <taxon>Phyllobacteriaceae</taxon>
        <taxon>Mesorhizobium</taxon>
    </lineage>
</organism>
<evidence type="ECO:0000256" key="1">
    <source>
        <dbReference type="SAM" id="MobiDB-lite"/>
    </source>
</evidence>